<dbReference type="PRINTS" id="PR01021">
    <property type="entry name" value="OMPADOMAIN"/>
</dbReference>
<dbReference type="Pfam" id="PF00691">
    <property type="entry name" value="OmpA"/>
    <property type="match status" value="1"/>
</dbReference>
<dbReference type="Pfam" id="PF13488">
    <property type="entry name" value="Gly-zipper_Omp"/>
    <property type="match status" value="1"/>
</dbReference>
<dbReference type="InterPro" id="IPR050330">
    <property type="entry name" value="Bact_OuterMem_StrucFunc"/>
</dbReference>
<evidence type="ECO:0000256" key="3">
    <source>
        <dbReference type="ARBA" id="ARBA00023237"/>
    </source>
</evidence>
<keyword evidence="8" id="KW-1185">Reference proteome</keyword>
<comment type="subcellular location">
    <subcellularLocation>
        <location evidence="1">Cell outer membrane</location>
    </subcellularLocation>
</comment>
<sequence length="220" mass="22622">MKKLTLAASAALILAACTTNPYTGERQASKTGRNAAIGAAGGAIAGAVIGNNTGGGDAGKGAAIGAAVGALAGGGIGAYQDRQEARLRQELASTGVRVQRDGNNITLIMPGNITFASNQSEIRQDFYSTLNSVSKVLAEYDQTTVLVQGHTDSTGSDSYNDQLSVRRAVAVGNYLNSQGIPAGRIDAQGYGERQPIASNTTEQGKAQNRRVEIQLVPVQG</sequence>
<proteinExistence type="predicted"/>
<feature type="domain" description="OmpA-like" evidence="6">
    <location>
        <begin position="102"/>
        <end position="219"/>
    </location>
</feature>
<dbReference type="EMBL" id="JANIBC010000010">
    <property type="protein sequence ID" value="MCQ8185957.1"/>
    <property type="molecule type" value="Genomic_DNA"/>
</dbReference>
<dbReference type="PROSITE" id="PS51257">
    <property type="entry name" value="PROKAR_LIPOPROTEIN"/>
    <property type="match status" value="1"/>
</dbReference>
<dbReference type="Gene3D" id="3.30.1330.60">
    <property type="entry name" value="OmpA-like domain"/>
    <property type="match status" value="1"/>
</dbReference>
<dbReference type="InterPro" id="IPR006664">
    <property type="entry name" value="OMP_bac"/>
</dbReference>
<dbReference type="AlphaFoldDB" id="A0A9X2RKU3"/>
<organism evidence="7 8">
    <name type="scientific">Parvularcula maris</name>
    <dbReference type="NCBI Taxonomy" id="2965077"/>
    <lineage>
        <taxon>Bacteria</taxon>
        <taxon>Pseudomonadati</taxon>
        <taxon>Pseudomonadota</taxon>
        <taxon>Alphaproteobacteria</taxon>
        <taxon>Parvularculales</taxon>
        <taxon>Parvularculaceae</taxon>
        <taxon>Parvularcula</taxon>
    </lineage>
</organism>
<evidence type="ECO:0000256" key="2">
    <source>
        <dbReference type="ARBA" id="ARBA00023136"/>
    </source>
</evidence>
<protein>
    <submittedName>
        <fullName evidence="7">OmpA family protein</fullName>
    </submittedName>
</protein>
<accession>A0A9X2RKU3</accession>
<evidence type="ECO:0000259" key="6">
    <source>
        <dbReference type="PROSITE" id="PS51123"/>
    </source>
</evidence>
<keyword evidence="2 4" id="KW-0472">Membrane</keyword>
<evidence type="ECO:0000313" key="8">
    <source>
        <dbReference type="Proteomes" id="UP001142610"/>
    </source>
</evidence>
<keyword evidence="5" id="KW-0732">Signal</keyword>
<keyword evidence="3" id="KW-0998">Cell outer membrane</keyword>
<dbReference type="GO" id="GO:0009279">
    <property type="term" value="C:cell outer membrane"/>
    <property type="evidence" value="ECO:0007669"/>
    <property type="project" value="UniProtKB-SubCell"/>
</dbReference>
<dbReference type="PANTHER" id="PTHR30329">
    <property type="entry name" value="STATOR ELEMENT OF FLAGELLAR MOTOR COMPLEX"/>
    <property type="match status" value="1"/>
</dbReference>
<dbReference type="Proteomes" id="UP001142610">
    <property type="component" value="Unassembled WGS sequence"/>
</dbReference>
<dbReference type="PRINTS" id="PR01023">
    <property type="entry name" value="NAFLGMOTY"/>
</dbReference>
<dbReference type="CDD" id="cd07185">
    <property type="entry name" value="OmpA_C-like"/>
    <property type="match status" value="1"/>
</dbReference>
<dbReference type="PANTHER" id="PTHR30329:SF21">
    <property type="entry name" value="LIPOPROTEIN YIAD-RELATED"/>
    <property type="match status" value="1"/>
</dbReference>
<evidence type="ECO:0000256" key="4">
    <source>
        <dbReference type="PROSITE-ProRule" id="PRU00473"/>
    </source>
</evidence>
<reference evidence="7" key="1">
    <citation type="submission" date="2022-07" db="EMBL/GenBank/DDBJ databases">
        <title>Parvularcula maris sp. nov., an algicidal bacterium isolated from seawater.</title>
        <authorList>
            <person name="Li F."/>
        </authorList>
    </citation>
    <scope>NUCLEOTIDE SEQUENCE</scope>
    <source>
        <strain evidence="7">BGMRC 0090</strain>
    </source>
</reference>
<gene>
    <name evidence="7" type="ORF">NOG11_11210</name>
</gene>
<evidence type="ECO:0000256" key="1">
    <source>
        <dbReference type="ARBA" id="ARBA00004442"/>
    </source>
</evidence>
<feature type="chain" id="PRO_5040764453" evidence="5">
    <location>
        <begin position="22"/>
        <end position="220"/>
    </location>
</feature>
<dbReference type="RefSeq" id="WP_256619854.1">
    <property type="nucleotide sequence ID" value="NZ_JANIBC010000010.1"/>
</dbReference>
<dbReference type="InterPro" id="IPR006665">
    <property type="entry name" value="OmpA-like"/>
</dbReference>
<evidence type="ECO:0000313" key="7">
    <source>
        <dbReference type="EMBL" id="MCQ8185957.1"/>
    </source>
</evidence>
<comment type="caution">
    <text evidence="7">The sequence shown here is derived from an EMBL/GenBank/DDBJ whole genome shotgun (WGS) entry which is preliminary data.</text>
</comment>
<feature type="signal peptide" evidence="5">
    <location>
        <begin position="1"/>
        <end position="21"/>
    </location>
</feature>
<dbReference type="InterPro" id="IPR039567">
    <property type="entry name" value="Gly-zipper"/>
</dbReference>
<dbReference type="SUPFAM" id="SSF103088">
    <property type="entry name" value="OmpA-like"/>
    <property type="match status" value="1"/>
</dbReference>
<evidence type="ECO:0000256" key="5">
    <source>
        <dbReference type="SAM" id="SignalP"/>
    </source>
</evidence>
<name>A0A9X2RKU3_9PROT</name>
<dbReference type="InterPro" id="IPR036737">
    <property type="entry name" value="OmpA-like_sf"/>
</dbReference>
<dbReference type="PROSITE" id="PS51123">
    <property type="entry name" value="OMPA_2"/>
    <property type="match status" value="1"/>
</dbReference>